<reference evidence="2" key="1">
    <citation type="journal article" date="2023" name="Mol. Phylogenet. Evol.">
        <title>Genome-scale phylogeny and comparative genomics of the fungal order Sordariales.</title>
        <authorList>
            <person name="Hensen N."/>
            <person name="Bonometti L."/>
            <person name="Westerberg I."/>
            <person name="Brannstrom I.O."/>
            <person name="Guillou S."/>
            <person name="Cros-Aarteil S."/>
            <person name="Calhoun S."/>
            <person name="Haridas S."/>
            <person name="Kuo A."/>
            <person name="Mondo S."/>
            <person name="Pangilinan J."/>
            <person name="Riley R."/>
            <person name="LaButti K."/>
            <person name="Andreopoulos B."/>
            <person name="Lipzen A."/>
            <person name="Chen C."/>
            <person name="Yan M."/>
            <person name="Daum C."/>
            <person name="Ng V."/>
            <person name="Clum A."/>
            <person name="Steindorff A."/>
            <person name="Ohm R.A."/>
            <person name="Martin F."/>
            <person name="Silar P."/>
            <person name="Natvig D.O."/>
            <person name="Lalanne C."/>
            <person name="Gautier V."/>
            <person name="Ament-Velasquez S.L."/>
            <person name="Kruys A."/>
            <person name="Hutchinson M.I."/>
            <person name="Powell A.J."/>
            <person name="Barry K."/>
            <person name="Miller A.N."/>
            <person name="Grigoriev I.V."/>
            <person name="Debuchy R."/>
            <person name="Gladieux P."/>
            <person name="Hiltunen Thoren M."/>
            <person name="Johannesson H."/>
        </authorList>
    </citation>
    <scope>NUCLEOTIDE SEQUENCE</scope>
    <source>
        <strain evidence="2">FGSC 1904</strain>
    </source>
</reference>
<feature type="chain" id="PRO_5042036132" evidence="1">
    <location>
        <begin position="19"/>
        <end position="174"/>
    </location>
</feature>
<comment type="caution">
    <text evidence="2">The sequence shown here is derived from an EMBL/GenBank/DDBJ whole genome shotgun (WGS) entry which is preliminary data.</text>
</comment>
<evidence type="ECO:0000256" key="1">
    <source>
        <dbReference type="SAM" id="SignalP"/>
    </source>
</evidence>
<name>A0AAE0PE05_SORBR</name>
<organism evidence="2 3">
    <name type="scientific">Sordaria brevicollis</name>
    <dbReference type="NCBI Taxonomy" id="83679"/>
    <lineage>
        <taxon>Eukaryota</taxon>
        <taxon>Fungi</taxon>
        <taxon>Dikarya</taxon>
        <taxon>Ascomycota</taxon>
        <taxon>Pezizomycotina</taxon>
        <taxon>Sordariomycetes</taxon>
        <taxon>Sordariomycetidae</taxon>
        <taxon>Sordariales</taxon>
        <taxon>Sordariaceae</taxon>
        <taxon>Sordaria</taxon>
    </lineage>
</organism>
<proteinExistence type="predicted"/>
<keyword evidence="1" id="KW-0732">Signal</keyword>
<dbReference type="AlphaFoldDB" id="A0AAE0PE05"/>
<feature type="signal peptide" evidence="1">
    <location>
        <begin position="1"/>
        <end position="18"/>
    </location>
</feature>
<accession>A0AAE0PE05</accession>
<gene>
    <name evidence="2" type="ORF">B0T20DRAFT_353832</name>
</gene>
<dbReference type="Proteomes" id="UP001281003">
    <property type="component" value="Unassembled WGS sequence"/>
</dbReference>
<reference evidence="2" key="2">
    <citation type="submission" date="2023-07" db="EMBL/GenBank/DDBJ databases">
        <authorList>
            <consortium name="Lawrence Berkeley National Laboratory"/>
            <person name="Haridas S."/>
            <person name="Hensen N."/>
            <person name="Bonometti L."/>
            <person name="Westerberg I."/>
            <person name="Brannstrom I.O."/>
            <person name="Guillou S."/>
            <person name="Cros-Aarteil S."/>
            <person name="Calhoun S."/>
            <person name="Kuo A."/>
            <person name="Mondo S."/>
            <person name="Pangilinan J."/>
            <person name="Riley R."/>
            <person name="LaButti K."/>
            <person name="Andreopoulos B."/>
            <person name="Lipzen A."/>
            <person name="Chen C."/>
            <person name="Yanf M."/>
            <person name="Daum C."/>
            <person name="Ng V."/>
            <person name="Clum A."/>
            <person name="Steindorff A."/>
            <person name="Ohm R."/>
            <person name="Martin F."/>
            <person name="Silar P."/>
            <person name="Natvig D."/>
            <person name="Lalanne C."/>
            <person name="Gautier V."/>
            <person name="Ament-velasquez S.L."/>
            <person name="Kruys A."/>
            <person name="Hutchinson M.I."/>
            <person name="Powell A.J."/>
            <person name="Barry K."/>
            <person name="Miller A.N."/>
            <person name="Grigoriev I.V."/>
            <person name="Debuchy R."/>
            <person name="Gladieux P."/>
            <person name="Thoren M.H."/>
            <person name="Johannesson H."/>
        </authorList>
    </citation>
    <scope>NUCLEOTIDE SEQUENCE</scope>
    <source>
        <strain evidence="2">FGSC 1904</strain>
    </source>
</reference>
<sequence length="174" mass="18907">MKFTTLLSLFSLASSAMAKSLVIPQDLADGAYIISEEADGTQITTDLGNITSTTSTDSIVDKRAVTWPSGTYPWCPGGNVFVDTDFYDHAWGLFYDSCKALGNSKIPNGGRLVVKWGSVVAYMCSYGSNPCRTAEWGEAVSWIAGVCTNAPRLYREAAYLHIPGWQKVSSYHTP</sequence>
<evidence type="ECO:0000313" key="2">
    <source>
        <dbReference type="EMBL" id="KAK3398165.1"/>
    </source>
</evidence>
<keyword evidence="3" id="KW-1185">Reference proteome</keyword>
<dbReference type="EMBL" id="JAUTDP010000006">
    <property type="protein sequence ID" value="KAK3398165.1"/>
    <property type="molecule type" value="Genomic_DNA"/>
</dbReference>
<protein>
    <submittedName>
        <fullName evidence="2">Uncharacterized protein</fullName>
    </submittedName>
</protein>
<evidence type="ECO:0000313" key="3">
    <source>
        <dbReference type="Proteomes" id="UP001281003"/>
    </source>
</evidence>